<evidence type="ECO:0000313" key="2">
    <source>
        <dbReference type="Proteomes" id="UP001596512"/>
    </source>
</evidence>
<dbReference type="Proteomes" id="UP001596512">
    <property type="component" value="Unassembled WGS sequence"/>
</dbReference>
<proteinExistence type="predicted"/>
<sequence length="73" mass="7907">MIVRNNRSSLFSSDAEIFLYDVNPSRLGEWQCPSSGVAANSWSVCFGQTLIHPNDVAASGFANSHGLVMSPYV</sequence>
<accession>A0ABW2TWK9</accession>
<reference evidence="2" key="1">
    <citation type="journal article" date="2019" name="Int. J. Syst. Evol. Microbiol.">
        <title>The Global Catalogue of Microorganisms (GCM) 10K type strain sequencing project: providing services to taxonomists for standard genome sequencing and annotation.</title>
        <authorList>
            <consortium name="The Broad Institute Genomics Platform"/>
            <consortium name="The Broad Institute Genome Sequencing Center for Infectious Disease"/>
            <person name="Wu L."/>
            <person name="Ma J."/>
        </authorList>
    </citation>
    <scope>NUCLEOTIDE SEQUENCE [LARGE SCALE GENOMIC DNA]</scope>
    <source>
        <strain evidence="2">JCM 17695</strain>
    </source>
</reference>
<organism evidence="1 2">
    <name type="scientific">Actinokineospora soli</name>
    <dbReference type="NCBI Taxonomy" id="1048753"/>
    <lineage>
        <taxon>Bacteria</taxon>
        <taxon>Bacillati</taxon>
        <taxon>Actinomycetota</taxon>
        <taxon>Actinomycetes</taxon>
        <taxon>Pseudonocardiales</taxon>
        <taxon>Pseudonocardiaceae</taxon>
        <taxon>Actinokineospora</taxon>
    </lineage>
</organism>
<gene>
    <name evidence="1" type="ORF">ACFQV2_30905</name>
</gene>
<evidence type="ECO:0000313" key="1">
    <source>
        <dbReference type="EMBL" id="MFC7617181.1"/>
    </source>
</evidence>
<comment type="caution">
    <text evidence="1">The sequence shown here is derived from an EMBL/GenBank/DDBJ whole genome shotgun (WGS) entry which is preliminary data.</text>
</comment>
<name>A0ABW2TWK9_9PSEU</name>
<protein>
    <submittedName>
        <fullName evidence="1">Uncharacterized protein</fullName>
    </submittedName>
</protein>
<dbReference type="EMBL" id="JBHTEY010000004">
    <property type="protein sequence ID" value="MFC7617181.1"/>
    <property type="molecule type" value="Genomic_DNA"/>
</dbReference>
<keyword evidence="2" id="KW-1185">Reference proteome</keyword>